<proteinExistence type="predicted"/>
<protein>
    <submittedName>
        <fullName evidence="1">Uncharacterized protein</fullName>
    </submittedName>
</protein>
<comment type="caution">
    <text evidence="1">The sequence shown here is derived from an EMBL/GenBank/DDBJ whole genome shotgun (WGS) entry which is preliminary data.</text>
</comment>
<dbReference type="RefSeq" id="WP_151103552.1">
    <property type="nucleotide sequence ID" value="NZ_RQWK01000001.1"/>
</dbReference>
<dbReference type="EMBL" id="RQWK01000001">
    <property type="protein sequence ID" value="KAA9410246.1"/>
    <property type="molecule type" value="Genomic_DNA"/>
</dbReference>
<dbReference type="Proteomes" id="UP000326244">
    <property type="component" value="Unassembled WGS sequence"/>
</dbReference>
<reference evidence="1 2" key="1">
    <citation type="submission" date="2018-11" db="EMBL/GenBank/DDBJ databases">
        <title>Genomic analysis of Haloarcula hispanica CBA1121.</title>
        <authorList>
            <person name="Kim Y.B."/>
            <person name="Roh S.W."/>
        </authorList>
    </citation>
    <scope>NUCLEOTIDE SEQUENCE [LARGE SCALE GENOMIC DNA]</scope>
    <source>
        <strain evidence="1 2">CBA1121</strain>
    </source>
</reference>
<dbReference type="AlphaFoldDB" id="A0A5J5LL45"/>
<evidence type="ECO:0000313" key="2">
    <source>
        <dbReference type="Proteomes" id="UP000326244"/>
    </source>
</evidence>
<sequence>MNLDKNIVARICRYVDEYIEPYNIALLPESEDTIFQLCLRFTISTPDILLATKSTNNILYPETGSQSVKTELAGIE</sequence>
<gene>
    <name evidence="1" type="ORF">EGO51_10670</name>
</gene>
<accession>A0A5J5LL45</accession>
<organism evidence="1 2">
    <name type="scientific">Haloarcula hispanica</name>
    <dbReference type="NCBI Taxonomy" id="51589"/>
    <lineage>
        <taxon>Archaea</taxon>
        <taxon>Methanobacteriati</taxon>
        <taxon>Methanobacteriota</taxon>
        <taxon>Stenosarchaea group</taxon>
        <taxon>Halobacteria</taxon>
        <taxon>Halobacteriales</taxon>
        <taxon>Haloarculaceae</taxon>
        <taxon>Haloarcula</taxon>
    </lineage>
</organism>
<name>A0A5J5LL45_HALHI</name>
<evidence type="ECO:0000313" key="1">
    <source>
        <dbReference type="EMBL" id="KAA9410246.1"/>
    </source>
</evidence>